<dbReference type="GO" id="GO:0016787">
    <property type="term" value="F:hydrolase activity"/>
    <property type="evidence" value="ECO:0007669"/>
    <property type="project" value="UniProtKB-KW"/>
</dbReference>
<keyword evidence="2" id="KW-0547">Nucleotide-binding</keyword>
<dbReference type="InterPro" id="IPR006935">
    <property type="entry name" value="Helicase/UvrB_N"/>
</dbReference>
<dbReference type="PANTHER" id="PTHR11274">
    <property type="entry name" value="RAD25/XP-B DNA REPAIR HELICASE"/>
    <property type="match status" value="1"/>
</dbReference>
<dbReference type="Pfam" id="PF16203">
    <property type="entry name" value="ERCC3_RAD25_C"/>
    <property type="match status" value="1"/>
</dbReference>
<dbReference type="EC" id="5.6.2.4" evidence="8"/>
<evidence type="ECO:0000259" key="10">
    <source>
        <dbReference type="PROSITE" id="PS51192"/>
    </source>
</evidence>
<proteinExistence type="inferred from homology"/>
<evidence type="ECO:0000259" key="11">
    <source>
        <dbReference type="PROSITE" id="PS51194"/>
    </source>
</evidence>
<organism evidence="13">
    <name type="scientific">Ignisphaera aggregans</name>
    <dbReference type="NCBI Taxonomy" id="334771"/>
    <lineage>
        <taxon>Archaea</taxon>
        <taxon>Thermoproteota</taxon>
        <taxon>Thermoprotei</taxon>
        <taxon>Desulfurococcales</taxon>
        <taxon>Desulfurococcaceae</taxon>
        <taxon>Ignisphaera</taxon>
    </lineage>
</organism>
<dbReference type="SMART" id="SM00490">
    <property type="entry name" value="HELICc"/>
    <property type="match status" value="1"/>
</dbReference>
<evidence type="ECO:0000256" key="7">
    <source>
        <dbReference type="ARBA" id="ARBA00034617"/>
    </source>
</evidence>
<dbReference type="InterPro" id="IPR014001">
    <property type="entry name" value="Helicase_ATP-bd"/>
</dbReference>
<evidence type="ECO:0000256" key="2">
    <source>
        <dbReference type="ARBA" id="ARBA00022741"/>
    </source>
</evidence>
<evidence type="ECO:0000256" key="9">
    <source>
        <dbReference type="ARBA" id="ARBA00048988"/>
    </source>
</evidence>
<dbReference type="Pfam" id="PF04851">
    <property type="entry name" value="ResIII"/>
    <property type="match status" value="1"/>
</dbReference>
<dbReference type="AlphaFoldDB" id="A0A7J3MWZ3"/>
<dbReference type="EMBL" id="DTDH01000039">
    <property type="protein sequence ID" value="HGT98057.1"/>
    <property type="molecule type" value="Genomic_DNA"/>
</dbReference>
<dbReference type="GO" id="GO:0005524">
    <property type="term" value="F:ATP binding"/>
    <property type="evidence" value="ECO:0007669"/>
    <property type="project" value="UniProtKB-KW"/>
</dbReference>
<dbReference type="EMBL" id="DTAU01000122">
    <property type="protein sequence ID" value="HFQ79280.1"/>
    <property type="molecule type" value="Genomic_DNA"/>
</dbReference>
<dbReference type="InterPro" id="IPR050615">
    <property type="entry name" value="ATP-dep_DNA_Helicase"/>
</dbReference>
<dbReference type="Gene3D" id="3.40.50.300">
    <property type="entry name" value="P-loop containing nucleotide triphosphate hydrolases"/>
    <property type="match status" value="2"/>
</dbReference>
<dbReference type="SMART" id="SM00487">
    <property type="entry name" value="DEXDc"/>
    <property type="match status" value="1"/>
</dbReference>
<evidence type="ECO:0000313" key="12">
    <source>
        <dbReference type="EMBL" id="HFQ79280.1"/>
    </source>
</evidence>
<dbReference type="InterPro" id="IPR001650">
    <property type="entry name" value="Helicase_C-like"/>
</dbReference>
<keyword evidence="3" id="KW-0378">Hydrolase</keyword>
<dbReference type="SUPFAM" id="SSF52540">
    <property type="entry name" value="P-loop containing nucleoside triphosphate hydrolases"/>
    <property type="match status" value="1"/>
</dbReference>
<dbReference type="CDD" id="cd17926">
    <property type="entry name" value="DEXHc_RE"/>
    <property type="match status" value="1"/>
</dbReference>
<comment type="catalytic activity">
    <reaction evidence="9">
        <text>ATP + H2O = ADP + phosphate + H(+)</text>
        <dbReference type="Rhea" id="RHEA:13065"/>
        <dbReference type="ChEBI" id="CHEBI:15377"/>
        <dbReference type="ChEBI" id="CHEBI:15378"/>
        <dbReference type="ChEBI" id="CHEBI:30616"/>
        <dbReference type="ChEBI" id="CHEBI:43474"/>
        <dbReference type="ChEBI" id="CHEBI:456216"/>
        <dbReference type="EC" id="5.6.2.4"/>
    </reaction>
</comment>
<accession>A0A7J3MWZ3</accession>
<reference evidence="13" key="1">
    <citation type="journal article" date="2020" name="mSystems">
        <title>Genome- and Community-Level Interaction Insights into Carbon Utilization and Element Cycling Functions of Hydrothermarchaeota in Hydrothermal Sediment.</title>
        <authorList>
            <person name="Zhou Z."/>
            <person name="Liu Y."/>
            <person name="Xu W."/>
            <person name="Pan J."/>
            <person name="Luo Z.H."/>
            <person name="Li M."/>
        </authorList>
    </citation>
    <scope>NUCLEOTIDE SEQUENCE [LARGE SCALE GENOMIC DNA]</scope>
    <source>
        <strain evidence="12">SpSt-629</strain>
        <strain evidence="13">SpSt-688</strain>
    </source>
</reference>
<evidence type="ECO:0000256" key="1">
    <source>
        <dbReference type="ARBA" id="ARBA00006637"/>
    </source>
</evidence>
<keyword evidence="4 13" id="KW-0347">Helicase</keyword>
<dbReference type="InterPro" id="IPR032438">
    <property type="entry name" value="ERCC3_RAD25_C"/>
</dbReference>
<dbReference type="InterPro" id="IPR027417">
    <property type="entry name" value="P-loop_NTPase"/>
</dbReference>
<feature type="domain" description="Helicase ATP-binding" evidence="10">
    <location>
        <begin position="180"/>
        <end position="327"/>
    </location>
</feature>
<gene>
    <name evidence="12" type="ORF">ENT99_06225</name>
    <name evidence="13" type="ORF">ENU64_01330</name>
</gene>
<dbReference type="PROSITE" id="PS51194">
    <property type="entry name" value="HELICASE_CTER"/>
    <property type="match status" value="1"/>
</dbReference>
<dbReference type="GO" id="GO:0003677">
    <property type="term" value="F:DNA binding"/>
    <property type="evidence" value="ECO:0007669"/>
    <property type="project" value="InterPro"/>
</dbReference>
<comment type="similarity">
    <text evidence="1">Belongs to the helicase family. RAD25/XPB subfamily.</text>
</comment>
<name>A0A7J3MWZ3_9CREN</name>
<evidence type="ECO:0000256" key="6">
    <source>
        <dbReference type="ARBA" id="ARBA00023235"/>
    </source>
</evidence>
<comment type="caution">
    <text evidence="13">The sequence shown here is derived from an EMBL/GenBank/DDBJ whole genome shotgun (WGS) entry which is preliminary data.</text>
</comment>
<evidence type="ECO:0000256" key="5">
    <source>
        <dbReference type="ARBA" id="ARBA00022840"/>
    </source>
</evidence>
<keyword evidence="6" id="KW-0413">Isomerase</keyword>
<comment type="catalytic activity">
    <reaction evidence="7">
        <text>Couples ATP hydrolysis with the unwinding of duplex DNA by translocating in the 3'-5' direction.</text>
        <dbReference type="EC" id="5.6.2.4"/>
    </reaction>
</comment>
<dbReference type="GO" id="GO:0043138">
    <property type="term" value="F:3'-5' DNA helicase activity"/>
    <property type="evidence" value="ECO:0007669"/>
    <property type="project" value="UniProtKB-EC"/>
</dbReference>
<keyword evidence="5" id="KW-0067">ATP-binding</keyword>
<evidence type="ECO:0000256" key="4">
    <source>
        <dbReference type="ARBA" id="ARBA00022806"/>
    </source>
</evidence>
<dbReference type="PROSITE" id="PS51192">
    <property type="entry name" value="HELICASE_ATP_BIND_1"/>
    <property type="match status" value="1"/>
</dbReference>
<sequence>MDKAIVFYISDWIDEEDFKLLTKFTKYLGREEGKSRFQLDTNKLSRAVREGEVEPSDVLDILIDYDAEFETGCIDDVRKIVEDFMPKVLVKMQNNEVVLVPSTYLGEKIDDVKKKGWIIYERSTKMFKLLKPMYFFDVIETLKNNGIVVINESSISDRIDIPLKISFKGELRDYQIEALDSWRKNGYRGIVALPTGTGKTIIAVSAIAELNVKTLVVTYTKEQMFQWGEKIAGFTGIPKSLIGFFYSSEKRIAPVTITTYQSAFRYIKSLSPYFSFLVVDEVHHLPADKFRYIAENMFAKYRLGLSATVIREDGRHNELFPLMGGIVYSRSVAELAQLGYIAPFTIESIKVNLTPEEKKKYKELIERYRRLVAGKTFEEILEEARRGIPEALEAVKIRAELRMLVHNAEEKIKTVEGIVSKELEQGSKIIVFTQYVEQAKKLAEKLQTHYIIGELDETTRRRRLEAFKQGLLRVLVLTTVGDEGIDIPDANVGIIVAGTSSRRQFIQRLGRILRPAPNKHAKLYEIIVKGTFEEFESRKRKEAIKLMFQDLLLNA</sequence>
<feature type="domain" description="Helicase C-terminal" evidence="11">
    <location>
        <begin position="414"/>
        <end position="552"/>
    </location>
</feature>
<evidence type="ECO:0000256" key="3">
    <source>
        <dbReference type="ARBA" id="ARBA00022801"/>
    </source>
</evidence>
<dbReference type="PANTHER" id="PTHR11274:SF0">
    <property type="entry name" value="GENERAL TRANSCRIPTION AND DNA REPAIR FACTOR IIH HELICASE SUBUNIT XPB"/>
    <property type="match status" value="1"/>
</dbReference>
<evidence type="ECO:0000313" key="13">
    <source>
        <dbReference type="EMBL" id="HGT98057.1"/>
    </source>
</evidence>
<protein>
    <recommendedName>
        <fullName evidence="8">DNA 3'-5' helicase</fullName>
        <ecNumber evidence="8">5.6.2.4</ecNumber>
    </recommendedName>
</protein>
<evidence type="ECO:0000256" key="8">
    <source>
        <dbReference type="ARBA" id="ARBA00034808"/>
    </source>
</evidence>